<name>A0ABM9X0Q2_9RHOB</name>
<keyword evidence="2" id="KW-1185">Reference proteome</keyword>
<accession>A0ABM9X0Q2</accession>
<evidence type="ECO:0000313" key="2">
    <source>
        <dbReference type="Proteomes" id="UP000003257"/>
    </source>
</evidence>
<comment type="caution">
    <text evidence="1">The sequence shown here is derived from an EMBL/GenBank/DDBJ whole genome shotgun (WGS) entry which is preliminary data.</text>
</comment>
<gene>
    <name evidence="1" type="ORF">OIHEL45_18416</name>
</gene>
<proteinExistence type="predicted"/>
<sequence length="70" mass="7698">MRDLAGELKLPVLINIHNVTEAKEYTDRIVGMRYGRIIFDDVPAQLDQAAMDQIYAGSPHADRAKDGAAA</sequence>
<organism evidence="1 2">
    <name type="scientific">Sulfitobacter indolifex HEL-45</name>
    <dbReference type="NCBI Taxonomy" id="391624"/>
    <lineage>
        <taxon>Bacteria</taxon>
        <taxon>Pseudomonadati</taxon>
        <taxon>Pseudomonadota</taxon>
        <taxon>Alphaproteobacteria</taxon>
        <taxon>Rhodobacterales</taxon>
        <taxon>Roseobacteraceae</taxon>
        <taxon>Sulfitobacter</taxon>
    </lineage>
</organism>
<dbReference type="EMBL" id="ABID01000052">
    <property type="protein sequence ID" value="EDQ03044.1"/>
    <property type="molecule type" value="Genomic_DNA"/>
</dbReference>
<reference evidence="1 2" key="1">
    <citation type="submission" date="2007-11" db="EMBL/GenBank/DDBJ databases">
        <authorList>
            <person name="Wagner-Dobler I."/>
            <person name="Ferriera S."/>
            <person name="Johnson J."/>
            <person name="Kravitz S."/>
            <person name="Beeson K."/>
            <person name="Sutton G."/>
            <person name="Rogers Y.-H."/>
            <person name="Friedman R."/>
            <person name="Frazier M."/>
            <person name="Venter J.C."/>
        </authorList>
    </citation>
    <scope>NUCLEOTIDE SEQUENCE [LARGE SCALE GENOMIC DNA]</scope>
    <source>
        <strain evidence="1 2">HEL-45</strain>
    </source>
</reference>
<dbReference type="Proteomes" id="UP000003257">
    <property type="component" value="Unassembled WGS sequence"/>
</dbReference>
<protein>
    <submittedName>
        <fullName evidence="1">Phosphonate ABC transporter PhnC, ATP-binding protein</fullName>
    </submittedName>
</protein>
<keyword evidence="1" id="KW-0547">Nucleotide-binding</keyword>
<evidence type="ECO:0000313" key="1">
    <source>
        <dbReference type="EMBL" id="EDQ03044.1"/>
    </source>
</evidence>
<keyword evidence="1" id="KW-0067">ATP-binding</keyword>
<dbReference type="GO" id="GO:0005524">
    <property type="term" value="F:ATP binding"/>
    <property type="evidence" value="ECO:0007669"/>
    <property type="project" value="UniProtKB-KW"/>
</dbReference>